<feature type="region of interest" description="Disordered" evidence="8">
    <location>
        <begin position="1"/>
        <end position="102"/>
    </location>
</feature>
<dbReference type="Gene3D" id="2.30.30.380">
    <property type="entry name" value="Zn-finger domain of Sec23/24"/>
    <property type="match status" value="1"/>
</dbReference>
<dbReference type="SUPFAM" id="SSF54928">
    <property type="entry name" value="RNA-binding domain, RBD"/>
    <property type="match status" value="1"/>
</dbReference>
<accession>A0ABR2WP41</accession>
<dbReference type="SUPFAM" id="SSF90209">
    <property type="entry name" value="Ran binding protein zinc finger-like"/>
    <property type="match status" value="1"/>
</dbReference>
<dbReference type="Gene3D" id="3.30.70.330">
    <property type="match status" value="2"/>
</dbReference>
<evidence type="ECO:0000259" key="10">
    <source>
        <dbReference type="PROSITE" id="PS50199"/>
    </source>
</evidence>
<feature type="region of interest" description="Disordered" evidence="8">
    <location>
        <begin position="466"/>
        <end position="497"/>
    </location>
</feature>
<evidence type="ECO:0000256" key="4">
    <source>
        <dbReference type="ARBA" id="ARBA00022833"/>
    </source>
</evidence>
<keyword evidence="3 7" id="KW-0863">Zinc-finger</keyword>
<keyword evidence="6" id="KW-0694">RNA-binding</keyword>
<organism evidence="11 12">
    <name type="scientific">Basidiobolus ranarum</name>
    <dbReference type="NCBI Taxonomy" id="34480"/>
    <lineage>
        <taxon>Eukaryota</taxon>
        <taxon>Fungi</taxon>
        <taxon>Fungi incertae sedis</taxon>
        <taxon>Zoopagomycota</taxon>
        <taxon>Entomophthoromycotina</taxon>
        <taxon>Basidiobolomycetes</taxon>
        <taxon>Basidiobolales</taxon>
        <taxon>Basidiobolaceae</taxon>
        <taxon>Basidiobolus</taxon>
    </lineage>
</organism>
<evidence type="ECO:0000256" key="1">
    <source>
        <dbReference type="ARBA" id="ARBA00004123"/>
    </source>
</evidence>
<dbReference type="PROSITE" id="PS50199">
    <property type="entry name" value="ZF_RANBP2_2"/>
    <property type="match status" value="1"/>
</dbReference>
<dbReference type="InterPro" id="IPR001876">
    <property type="entry name" value="Znf_RanBP2"/>
</dbReference>
<evidence type="ECO:0008006" key="13">
    <source>
        <dbReference type="Google" id="ProtNLM"/>
    </source>
</evidence>
<keyword evidence="2" id="KW-0479">Metal-binding</keyword>
<feature type="compositionally biased region" description="Basic residues" evidence="8">
    <location>
        <begin position="39"/>
        <end position="58"/>
    </location>
</feature>
<dbReference type="PROSITE" id="PS50102">
    <property type="entry name" value="RRM"/>
    <property type="match status" value="2"/>
</dbReference>
<evidence type="ECO:0000259" key="9">
    <source>
        <dbReference type="PROSITE" id="PS50102"/>
    </source>
</evidence>
<dbReference type="InterPro" id="IPR012677">
    <property type="entry name" value="Nucleotide-bd_a/b_plait_sf"/>
</dbReference>
<keyword evidence="5" id="KW-0539">Nucleus</keyword>
<dbReference type="InterPro" id="IPR035979">
    <property type="entry name" value="RBD_domain_sf"/>
</dbReference>
<protein>
    <recommendedName>
        <fullName evidence="13">RNA-binding protein</fullName>
    </recommendedName>
</protein>
<dbReference type="EMBL" id="JASJQH010000684">
    <property type="protein sequence ID" value="KAK9763272.1"/>
    <property type="molecule type" value="Genomic_DNA"/>
</dbReference>
<evidence type="ECO:0000256" key="2">
    <source>
        <dbReference type="ARBA" id="ARBA00022723"/>
    </source>
</evidence>
<evidence type="ECO:0000313" key="12">
    <source>
        <dbReference type="Proteomes" id="UP001479436"/>
    </source>
</evidence>
<feature type="compositionally biased region" description="Basic and acidic residues" evidence="8">
    <location>
        <begin position="1"/>
        <end position="38"/>
    </location>
</feature>
<dbReference type="InterPro" id="IPR036443">
    <property type="entry name" value="Znf_RanBP2_sf"/>
</dbReference>
<name>A0ABR2WP41_9FUNG</name>
<feature type="domain" description="RRM" evidence="9">
    <location>
        <begin position="245"/>
        <end position="330"/>
    </location>
</feature>
<dbReference type="InterPro" id="IPR000504">
    <property type="entry name" value="RRM_dom"/>
</dbReference>
<comment type="subcellular location">
    <subcellularLocation>
        <location evidence="1">Nucleus</location>
    </subcellularLocation>
</comment>
<feature type="compositionally biased region" description="Basic and acidic residues" evidence="8">
    <location>
        <begin position="59"/>
        <end position="98"/>
    </location>
</feature>
<evidence type="ECO:0000256" key="7">
    <source>
        <dbReference type="PROSITE-ProRule" id="PRU00322"/>
    </source>
</evidence>
<dbReference type="PANTHER" id="PTHR13948:SF3">
    <property type="entry name" value="FI21118P1"/>
    <property type="match status" value="1"/>
</dbReference>
<dbReference type="PROSITE" id="PS01358">
    <property type="entry name" value="ZF_RANBP2_1"/>
    <property type="match status" value="1"/>
</dbReference>
<sequence length="533" mass="61536">MDRDKNYEFDSRDERRSRRRDYDSKRRDYNEEDHDRRRDRYKHRSSRSRSRSRGRSHSRSPDGRRDRSRRDNRYDRNERFDRSRSSRSFEEDRPEKPAGEPNQCVVLQNLSNNVSEYAVQDTLTKLGASFEEIRLIMDKRTGLPRGFAFVKFTSVEHARLFLERYYPSFQMDGRRIRLDYSNSPSIADDGWKCARCSFSNFRRRELCHQCGIPKQESATLEVQHYAEIDFSVNDGASDIGHFPHTTLLLRGLDPLTTEETIHTVLSLIAPVKKVLLIKDKMSHISWGYAFVEFSDPQTSSYVLAQVLDPRVHPSGFLIDNRPTGVTFAHHESFIPVYAPSSYTISTDTGHVLAYWDENAYPTVFPIVDPAVPKVSQFIGPSIPAEFSNSIHVVKEAKPQLREQNDVEQELDAFYEDLALDMASSEQEKNEIFSVQGMTKESQSTFESRVRDVDDELQSFFDDLNAATKGNGQEKKQESRTEYSRSPMMKRSVEVGGETTTNVDAKVANNDSQRQDFFTEVSGFISLHLLMGTR</sequence>
<evidence type="ECO:0000313" key="11">
    <source>
        <dbReference type="EMBL" id="KAK9763272.1"/>
    </source>
</evidence>
<feature type="domain" description="RRM" evidence="9">
    <location>
        <begin position="103"/>
        <end position="183"/>
    </location>
</feature>
<dbReference type="Proteomes" id="UP001479436">
    <property type="component" value="Unassembled WGS sequence"/>
</dbReference>
<feature type="compositionally biased region" description="Basic and acidic residues" evidence="8">
    <location>
        <begin position="471"/>
        <end position="482"/>
    </location>
</feature>
<dbReference type="SMART" id="SM00360">
    <property type="entry name" value="RRM"/>
    <property type="match status" value="2"/>
</dbReference>
<gene>
    <name evidence="11" type="ORF">K7432_010208</name>
</gene>
<proteinExistence type="predicted"/>
<dbReference type="Pfam" id="PF00076">
    <property type="entry name" value="RRM_1"/>
    <property type="match status" value="2"/>
</dbReference>
<dbReference type="PANTHER" id="PTHR13948">
    <property type="entry name" value="RNA-BINDING PROTEIN"/>
    <property type="match status" value="1"/>
</dbReference>
<evidence type="ECO:0000256" key="6">
    <source>
        <dbReference type="PROSITE-ProRule" id="PRU00176"/>
    </source>
</evidence>
<dbReference type="SMART" id="SM00547">
    <property type="entry name" value="ZnF_RBZ"/>
    <property type="match status" value="1"/>
</dbReference>
<reference evidence="11 12" key="1">
    <citation type="submission" date="2023-04" db="EMBL/GenBank/DDBJ databases">
        <title>Genome of Basidiobolus ranarum AG-B5.</title>
        <authorList>
            <person name="Stajich J.E."/>
            <person name="Carter-House D."/>
            <person name="Gryganskyi A."/>
        </authorList>
    </citation>
    <scope>NUCLEOTIDE SEQUENCE [LARGE SCALE GENOMIC DNA]</scope>
    <source>
        <strain evidence="11 12">AG-B5</strain>
    </source>
</reference>
<evidence type="ECO:0000256" key="8">
    <source>
        <dbReference type="SAM" id="MobiDB-lite"/>
    </source>
</evidence>
<evidence type="ECO:0000256" key="3">
    <source>
        <dbReference type="ARBA" id="ARBA00022771"/>
    </source>
</evidence>
<keyword evidence="12" id="KW-1185">Reference proteome</keyword>
<keyword evidence="4" id="KW-0862">Zinc</keyword>
<evidence type="ECO:0000256" key="5">
    <source>
        <dbReference type="ARBA" id="ARBA00023242"/>
    </source>
</evidence>
<feature type="domain" description="RanBP2-type" evidence="10">
    <location>
        <begin position="187"/>
        <end position="216"/>
    </location>
</feature>
<comment type="caution">
    <text evidence="11">The sequence shown here is derived from an EMBL/GenBank/DDBJ whole genome shotgun (WGS) entry which is preliminary data.</text>
</comment>